<sequence>MVMSLAGGSSPMKPKPGHINIPDRQTDIKFLIKKMFLHTARYRHNRHTDRQHYTSDPLRKTQFPVHGTIWMCQNQLVYIPQSVVPSPFPASPRSSTPLFRLLLTNHKIQPRWQHCNFVFVVVFLLFLG</sequence>
<evidence type="ECO:0000313" key="1">
    <source>
        <dbReference type="EMBL" id="CAG6480988.1"/>
    </source>
</evidence>
<organism evidence="1">
    <name type="scientific">Culex pipiens</name>
    <name type="common">House mosquito</name>
    <dbReference type="NCBI Taxonomy" id="7175"/>
    <lineage>
        <taxon>Eukaryota</taxon>
        <taxon>Metazoa</taxon>
        <taxon>Ecdysozoa</taxon>
        <taxon>Arthropoda</taxon>
        <taxon>Hexapoda</taxon>
        <taxon>Insecta</taxon>
        <taxon>Pterygota</taxon>
        <taxon>Neoptera</taxon>
        <taxon>Endopterygota</taxon>
        <taxon>Diptera</taxon>
        <taxon>Nematocera</taxon>
        <taxon>Culicoidea</taxon>
        <taxon>Culicidae</taxon>
        <taxon>Culicinae</taxon>
        <taxon>Culicini</taxon>
        <taxon>Culex</taxon>
        <taxon>Culex</taxon>
    </lineage>
</organism>
<accession>A0A8D8FSD0</accession>
<name>A0A8D8FSD0_CULPI</name>
<proteinExistence type="predicted"/>
<dbReference type="EMBL" id="HBUE01089848">
    <property type="protein sequence ID" value="CAG6480988.1"/>
    <property type="molecule type" value="Transcribed_RNA"/>
</dbReference>
<dbReference type="AlphaFoldDB" id="A0A8D8FSD0"/>
<reference evidence="1" key="1">
    <citation type="submission" date="2021-05" db="EMBL/GenBank/DDBJ databases">
        <authorList>
            <person name="Alioto T."/>
            <person name="Alioto T."/>
            <person name="Gomez Garrido J."/>
        </authorList>
    </citation>
    <scope>NUCLEOTIDE SEQUENCE</scope>
</reference>
<protein>
    <submittedName>
        <fullName evidence="1">(northern house mosquito) hypothetical protein</fullName>
    </submittedName>
</protein>